<evidence type="ECO:0000256" key="11">
    <source>
        <dbReference type="ARBA" id="ARBA00023284"/>
    </source>
</evidence>
<keyword evidence="9" id="KW-1015">Disulfide bond</keyword>
<evidence type="ECO:0000256" key="1">
    <source>
        <dbReference type="ARBA" id="ARBA00004141"/>
    </source>
</evidence>
<protein>
    <recommendedName>
        <fullName evidence="15">2-oxoglutarate dehydrogenase</fullName>
    </recommendedName>
</protein>
<evidence type="ECO:0000313" key="13">
    <source>
        <dbReference type="EMBL" id="OGD82950.1"/>
    </source>
</evidence>
<gene>
    <name evidence="13" type="ORF">A2165_03310</name>
</gene>
<comment type="caution">
    <text evidence="13">The sequence shown here is derived from an EMBL/GenBank/DDBJ whole genome shotgun (WGS) entry which is preliminary data.</text>
</comment>
<keyword evidence="7" id="KW-0560">Oxidoreductase</keyword>
<reference evidence="13 14" key="1">
    <citation type="journal article" date="2016" name="Nat. Commun.">
        <title>Thousands of microbial genomes shed light on interconnected biogeochemical processes in an aquifer system.</title>
        <authorList>
            <person name="Anantharaman K."/>
            <person name="Brown C.T."/>
            <person name="Hug L.A."/>
            <person name="Sharon I."/>
            <person name="Castelle C.J."/>
            <person name="Probst A.J."/>
            <person name="Thomas B.C."/>
            <person name="Singh A."/>
            <person name="Wilkins M.J."/>
            <person name="Karaoz U."/>
            <person name="Brodie E.L."/>
            <person name="Williams K.H."/>
            <person name="Hubbard S.S."/>
            <person name="Banfield J.F."/>
        </authorList>
    </citation>
    <scope>NUCLEOTIDE SEQUENCE [LARGE SCALE GENOMIC DNA]</scope>
</reference>
<accession>A0A1F5FTL5</accession>
<keyword evidence="5" id="KW-0249">Electron transport</keyword>
<dbReference type="AlphaFoldDB" id="A0A1F5FTL5"/>
<dbReference type="GO" id="GO:0006457">
    <property type="term" value="P:protein folding"/>
    <property type="evidence" value="ECO:0007669"/>
    <property type="project" value="InterPro"/>
</dbReference>
<evidence type="ECO:0000256" key="4">
    <source>
        <dbReference type="ARBA" id="ARBA00022692"/>
    </source>
</evidence>
<dbReference type="PANTHER" id="PTHR43469:SF1">
    <property type="entry name" value="SPBETA PROPHAGE-DERIVED DISULFIDE BOND FORMATION PROTEIN B"/>
    <property type="match status" value="1"/>
</dbReference>
<evidence type="ECO:0000256" key="3">
    <source>
        <dbReference type="ARBA" id="ARBA00022448"/>
    </source>
</evidence>
<evidence type="ECO:0000256" key="2">
    <source>
        <dbReference type="ARBA" id="ARBA00007602"/>
    </source>
</evidence>
<keyword evidence="8 12" id="KW-0472">Membrane</keyword>
<evidence type="ECO:0000256" key="6">
    <source>
        <dbReference type="ARBA" id="ARBA00022989"/>
    </source>
</evidence>
<evidence type="ECO:0000256" key="5">
    <source>
        <dbReference type="ARBA" id="ARBA00022982"/>
    </source>
</evidence>
<dbReference type="PIRSF" id="PIRSF036659">
    <property type="entry name" value="BdbC"/>
    <property type="match status" value="1"/>
</dbReference>
<proteinExistence type="inferred from homology"/>
<dbReference type="SUPFAM" id="SSF158442">
    <property type="entry name" value="DsbB-like"/>
    <property type="match status" value="1"/>
</dbReference>
<dbReference type="HAMAP" id="MF_00287">
    <property type="entry name" value="BdbC"/>
    <property type="match status" value="1"/>
</dbReference>
<comment type="similarity">
    <text evidence="2">Belongs to the DsbB family. BdbC subfamily.</text>
</comment>
<feature type="transmembrane region" description="Helical" evidence="12">
    <location>
        <begin position="12"/>
        <end position="31"/>
    </location>
</feature>
<keyword evidence="4 12" id="KW-0812">Transmembrane</keyword>
<dbReference type="NCBIfam" id="NF002849">
    <property type="entry name" value="PRK03113.1"/>
    <property type="match status" value="1"/>
</dbReference>
<dbReference type="Pfam" id="PF02600">
    <property type="entry name" value="DsbB"/>
    <property type="match status" value="1"/>
</dbReference>
<dbReference type="InterPro" id="IPR023380">
    <property type="entry name" value="DsbB-like_sf"/>
</dbReference>
<keyword evidence="10" id="KW-0143">Chaperone</keyword>
<keyword evidence="3" id="KW-0813">Transport</keyword>
<dbReference type="InterPro" id="IPR003752">
    <property type="entry name" value="DiS_bond_form_DsbB/BdbC"/>
</dbReference>
<organism evidence="13 14">
    <name type="scientific">Candidatus Curtissbacteria bacterium RBG_13_40_7</name>
    <dbReference type="NCBI Taxonomy" id="1797706"/>
    <lineage>
        <taxon>Bacteria</taxon>
        <taxon>Candidatus Curtissiibacteriota</taxon>
    </lineage>
</organism>
<evidence type="ECO:0000256" key="9">
    <source>
        <dbReference type="ARBA" id="ARBA00023157"/>
    </source>
</evidence>
<comment type="subcellular location">
    <subcellularLocation>
        <location evidence="1">Membrane</location>
        <topology evidence="1">Multi-pass membrane protein</topology>
    </subcellularLocation>
</comment>
<evidence type="ECO:0000256" key="12">
    <source>
        <dbReference type="SAM" id="Phobius"/>
    </source>
</evidence>
<feature type="transmembrane region" description="Helical" evidence="12">
    <location>
        <begin position="112"/>
        <end position="137"/>
    </location>
</feature>
<keyword evidence="11" id="KW-0676">Redox-active center</keyword>
<name>A0A1F5FTL5_9BACT</name>
<dbReference type="GO" id="GO:0016020">
    <property type="term" value="C:membrane"/>
    <property type="evidence" value="ECO:0007669"/>
    <property type="project" value="UniProtKB-SubCell"/>
</dbReference>
<feature type="transmembrane region" description="Helical" evidence="12">
    <location>
        <begin position="43"/>
        <end position="61"/>
    </location>
</feature>
<dbReference type="PANTHER" id="PTHR43469">
    <property type="entry name" value="DISULFIDE FORMATION PROTEIN-RELATED"/>
    <property type="match status" value="1"/>
</dbReference>
<sequence length="143" mass="16344">MGIVVKYLKQYALYIAFLQVWIATIGSLYYSEIKHLPPCTLCWYQRILMYPLIIILGVAILRKDKNVVYYVLPFSIIGVIIALYQYLLQMTPLQEPNAIACDALGSCSDIQIIYFGFITIPFLSLAAFVIISVMMLFTLSRKN</sequence>
<evidence type="ECO:0000313" key="14">
    <source>
        <dbReference type="Proteomes" id="UP000179252"/>
    </source>
</evidence>
<dbReference type="Proteomes" id="UP000179252">
    <property type="component" value="Unassembled WGS sequence"/>
</dbReference>
<evidence type="ECO:0008006" key="15">
    <source>
        <dbReference type="Google" id="ProtNLM"/>
    </source>
</evidence>
<dbReference type="GO" id="GO:0015035">
    <property type="term" value="F:protein-disulfide reductase activity"/>
    <property type="evidence" value="ECO:0007669"/>
    <property type="project" value="InterPro"/>
</dbReference>
<keyword evidence="6 12" id="KW-1133">Transmembrane helix</keyword>
<feature type="transmembrane region" description="Helical" evidence="12">
    <location>
        <begin position="68"/>
        <end position="87"/>
    </location>
</feature>
<dbReference type="EMBL" id="MFAU01000067">
    <property type="protein sequence ID" value="OGD82950.1"/>
    <property type="molecule type" value="Genomic_DNA"/>
</dbReference>
<evidence type="ECO:0000256" key="7">
    <source>
        <dbReference type="ARBA" id="ARBA00023002"/>
    </source>
</evidence>
<dbReference type="InterPro" id="IPR012187">
    <property type="entry name" value="Disulphide_bond_form_BdbC"/>
</dbReference>
<evidence type="ECO:0000256" key="8">
    <source>
        <dbReference type="ARBA" id="ARBA00023136"/>
    </source>
</evidence>
<evidence type="ECO:0000256" key="10">
    <source>
        <dbReference type="ARBA" id="ARBA00023186"/>
    </source>
</evidence>
<dbReference type="Gene3D" id="1.20.1550.10">
    <property type="entry name" value="DsbB-like"/>
    <property type="match status" value="1"/>
</dbReference>